<organism evidence="3 4">
    <name type="scientific">Nitrosovibrio tenuis</name>
    <dbReference type="NCBI Taxonomy" id="1233"/>
    <lineage>
        <taxon>Bacteria</taxon>
        <taxon>Pseudomonadati</taxon>
        <taxon>Pseudomonadota</taxon>
        <taxon>Betaproteobacteria</taxon>
        <taxon>Nitrosomonadales</taxon>
        <taxon>Nitrosomonadaceae</taxon>
        <taxon>Nitrosovibrio</taxon>
    </lineage>
</organism>
<keyword evidence="1" id="KW-0732">Signal</keyword>
<accession>A0A1H7LQY0</accession>
<dbReference type="Pfam" id="PF07589">
    <property type="entry name" value="PEP-CTERM"/>
    <property type="match status" value="1"/>
</dbReference>
<gene>
    <name evidence="3" type="ORF">SAMN05216387_104139</name>
</gene>
<reference evidence="3 4" key="1">
    <citation type="submission" date="2016-10" db="EMBL/GenBank/DDBJ databases">
        <authorList>
            <person name="de Groot N.N."/>
        </authorList>
    </citation>
    <scope>NUCLEOTIDE SEQUENCE [LARGE SCALE GENOMIC DNA]</scope>
    <source>
        <strain evidence="3 4">Nv1</strain>
    </source>
</reference>
<dbReference type="OrthoDB" id="8566323at2"/>
<proteinExistence type="predicted"/>
<dbReference type="Proteomes" id="UP000198620">
    <property type="component" value="Unassembled WGS sequence"/>
</dbReference>
<evidence type="ECO:0000259" key="2">
    <source>
        <dbReference type="Pfam" id="PF07589"/>
    </source>
</evidence>
<dbReference type="PROSITE" id="PS00018">
    <property type="entry name" value="EF_HAND_1"/>
    <property type="match status" value="1"/>
</dbReference>
<evidence type="ECO:0000256" key="1">
    <source>
        <dbReference type="SAM" id="SignalP"/>
    </source>
</evidence>
<keyword evidence="4" id="KW-1185">Reference proteome</keyword>
<sequence length="295" mass="30606">MKINCKFKVLAVTAVMAASAPALAAIEGGPTGNGELLLNVRYYGGDSATSGGDDISGLFDLGFKMNDMIALNGQTGVSKSWDMTSGAYGASWNQLMSFVTSHGGDVSKIGFNVIALDSSSPNTTGGVHYLTTANVDSYPLIGNANVKAMSGMQQYVDANNSRGTHATDANGASTATPTDAPNSFFGAINGFGQGDTWITKAGVDTTQPLNTDQNFWLLTTSSTSSLAKGITTPFGVDLDQDGKITGNEFSKFNMNANGTLSFTSPVSAIPEADTWAMLLAGLGMLGAMVRRRTSI</sequence>
<dbReference type="RefSeq" id="WP_090828364.1">
    <property type="nucleotide sequence ID" value="NZ_FOBH01000004.1"/>
</dbReference>
<feature type="signal peptide" evidence="1">
    <location>
        <begin position="1"/>
        <end position="24"/>
    </location>
</feature>
<name>A0A1H7LQY0_9PROT</name>
<evidence type="ECO:0000313" key="3">
    <source>
        <dbReference type="EMBL" id="SEL01353.1"/>
    </source>
</evidence>
<protein>
    <submittedName>
        <fullName evidence="3">MYXO-CTERM domain-containing protein</fullName>
    </submittedName>
</protein>
<dbReference type="InterPro" id="IPR018247">
    <property type="entry name" value="EF_Hand_1_Ca_BS"/>
</dbReference>
<feature type="domain" description="Ice-binding protein C-terminal" evidence="2">
    <location>
        <begin position="268"/>
        <end position="292"/>
    </location>
</feature>
<dbReference type="InterPro" id="IPR013424">
    <property type="entry name" value="Ice-binding_C"/>
</dbReference>
<dbReference type="AlphaFoldDB" id="A0A1H7LQY0"/>
<dbReference type="STRING" id="1233.SAMN05216387_104139"/>
<dbReference type="EMBL" id="FOBH01000004">
    <property type="protein sequence ID" value="SEL01353.1"/>
    <property type="molecule type" value="Genomic_DNA"/>
</dbReference>
<evidence type="ECO:0000313" key="4">
    <source>
        <dbReference type="Proteomes" id="UP000198620"/>
    </source>
</evidence>
<feature type="chain" id="PRO_5011553752" evidence="1">
    <location>
        <begin position="25"/>
        <end position="295"/>
    </location>
</feature>